<dbReference type="GO" id="GO:0022857">
    <property type="term" value="F:transmembrane transporter activity"/>
    <property type="evidence" value="ECO:0007669"/>
    <property type="project" value="TreeGrafter"/>
</dbReference>
<evidence type="ECO:0000256" key="8">
    <source>
        <dbReference type="ARBA" id="ARBA00038436"/>
    </source>
</evidence>
<keyword evidence="5 9" id="KW-0812">Transmembrane</keyword>
<dbReference type="OrthoDB" id="9815614at2"/>
<feature type="transmembrane region" description="Helical" evidence="9">
    <location>
        <begin position="86"/>
        <end position="106"/>
    </location>
</feature>
<keyword evidence="4" id="KW-0997">Cell inner membrane</keyword>
<dbReference type="PANTHER" id="PTHR35011:SF2">
    <property type="entry name" value="2,3-DIKETO-L-GULONATE TRAP TRANSPORTER SMALL PERMEASE PROTEIN YIAM"/>
    <property type="match status" value="1"/>
</dbReference>
<comment type="similarity">
    <text evidence="8">Belongs to the TRAP transporter small permease family.</text>
</comment>
<comment type="subcellular location">
    <subcellularLocation>
        <location evidence="1">Cell inner membrane</location>
        <topology evidence="1">Multi-pass membrane protein</topology>
    </subcellularLocation>
</comment>
<evidence type="ECO:0000313" key="12">
    <source>
        <dbReference type="Proteomes" id="UP000198571"/>
    </source>
</evidence>
<dbReference type="STRING" id="1601833.SAMN05518684_114107"/>
<keyword evidence="7 9" id="KW-0472">Membrane</keyword>
<evidence type="ECO:0000259" key="10">
    <source>
        <dbReference type="Pfam" id="PF04290"/>
    </source>
</evidence>
<feature type="transmembrane region" description="Helical" evidence="9">
    <location>
        <begin position="48"/>
        <end position="65"/>
    </location>
</feature>
<dbReference type="Pfam" id="PF04290">
    <property type="entry name" value="DctQ"/>
    <property type="match status" value="1"/>
</dbReference>
<feature type="transmembrane region" description="Helical" evidence="9">
    <location>
        <begin position="126"/>
        <end position="149"/>
    </location>
</feature>
<keyword evidence="6 9" id="KW-1133">Transmembrane helix</keyword>
<evidence type="ECO:0000313" key="11">
    <source>
        <dbReference type="EMBL" id="SES29383.1"/>
    </source>
</evidence>
<accession>A0A1H9W7E0</accession>
<dbReference type="GO" id="GO:0015740">
    <property type="term" value="P:C4-dicarboxylate transport"/>
    <property type="evidence" value="ECO:0007669"/>
    <property type="project" value="TreeGrafter"/>
</dbReference>
<reference evidence="12" key="1">
    <citation type="submission" date="2016-10" db="EMBL/GenBank/DDBJ databases">
        <authorList>
            <person name="Varghese N."/>
            <person name="Submissions S."/>
        </authorList>
    </citation>
    <scope>NUCLEOTIDE SEQUENCE [LARGE SCALE GENOMIC DNA]</scope>
    <source>
        <strain evidence="12">S9</strain>
    </source>
</reference>
<organism evidence="11 12">
    <name type="scientific">Salipaludibacillus aurantiacus</name>
    <dbReference type="NCBI Taxonomy" id="1601833"/>
    <lineage>
        <taxon>Bacteria</taxon>
        <taxon>Bacillati</taxon>
        <taxon>Bacillota</taxon>
        <taxon>Bacilli</taxon>
        <taxon>Bacillales</taxon>
        <taxon>Bacillaceae</taxon>
    </lineage>
</organism>
<evidence type="ECO:0000256" key="2">
    <source>
        <dbReference type="ARBA" id="ARBA00022448"/>
    </source>
</evidence>
<keyword evidence="3" id="KW-1003">Cell membrane</keyword>
<dbReference type="PANTHER" id="PTHR35011">
    <property type="entry name" value="2,3-DIKETO-L-GULONATE TRAP TRANSPORTER SMALL PERMEASE PROTEIN YIAM"/>
    <property type="match status" value="1"/>
</dbReference>
<sequence>MKMIHRSLFLIIKYANNAVLFSMFAILLIQVIFRRVLSNPLPWPEEMAILTMIWITFLGAYQCTAENSHLKMSFLEDKIPSMWKPLLLIFSKSIVIWFLFMTNIWAYPFIQAAGRTTMPITGLPMWVPYGMIWLAFILMFVEVILQLITEINKAFQNFKERKAGHKFGKEGE</sequence>
<feature type="domain" description="Tripartite ATP-independent periplasmic transporters DctQ component" evidence="10">
    <location>
        <begin position="23"/>
        <end position="150"/>
    </location>
</feature>
<dbReference type="InterPro" id="IPR055348">
    <property type="entry name" value="DctQ"/>
</dbReference>
<dbReference type="EMBL" id="FOGT01000014">
    <property type="protein sequence ID" value="SES29383.1"/>
    <property type="molecule type" value="Genomic_DNA"/>
</dbReference>
<dbReference type="GO" id="GO:0005886">
    <property type="term" value="C:plasma membrane"/>
    <property type="evidence" value="ECO:0007669"/>
    <property type="project" value="UniProtKB-SubCell"/>
</dbReference>
<evidence type="ECO:0000256" key="4">
    <source>
        <dbReference type="ARBA" id="ARBA00022519"/>
    </source>
</evidence>
<dbReference type="RefSeq" id="WP_093054271.1">
    <property type="nucleotide sequence ID" value="NZ_FOGT01000014.1"/>
</dbReference>
<dbReference type="AlphaFoldDB" id="A0A1H9W7E0"/>
<dbReference type="InterPro" id="IPR007387">
    <property type="entry name" value="TRAP_DctQ"/>
</dbReference>
<protein>
    <submittedName>
        <fullName evidence="11">TRAP-type C4-dicarboxylate transport system, small permease component</fullName>
    </submittedName>
</protein>
<evidence type="ECO:0000256" key="9">
    <source>
        <dbReference type="SAM" id="Phobius"/>
    </source>
</evidence>
<keyword evidence="12" id="KW-1185">Reference proteome</keyword>
<gene>
    <name evidence="11" type="ORF">SAMN05518684_114107</name>
</gene>
<evidence type="ECO:0000256" key="5">
    <source>
        <dbReference type="ARBA" id="ARBA00022692"/>
    </source>
</evidence>
<keyword evidence="2" id="KW-0813">Transport</keyword>
<proteinExistence type="inferred from homology"/>
<dbReference type="Proteomes" id="UP000198571">
    <property type="component" value="Unassembled WGS sequence"/>
</dbReference>
<evidence type="ECO:0000256" key="1">
    <source>
        <dbReference type="ARBA" id="ARBA00004429"/>
    </source>
</evidence>
<name>A0A1H9W7E0_9BACI</name>
<evidence type="ECO:0000256" key="7">
    <source>
        <dbReference type="ARBA" id="ARBA00023136"/>
    </source>
</evidence>
<evidence type="ECO:0000256" key="6">
    <source>
        <dbReference type="ARBA" id="ARBA00022989"/>
    </source>
</evidence>
<evidence type="ECO:0000256" key="3">
    <source>
        <dbReference type="ARBA" id="ARBA00022475"/>
    </source>
</evidence>